<feature type="transmembrane region" description="Helical" evidence="1">
    <location>
        <begin position="116"/>
        <end position="133"/>
    </location>
</feature>
<dbReference type="Proteomes" id="UP000636505">
    <property type="component" value="Unassembled WGS sequence"/>
</dbReference>
<keyword evidence="3" id="KW-1185">Reference proteome</keyword>
<accession>A0A8J7DKD7</accession>
<reference evidence="2" key="1">
    <citation type="submission" date="2020-10" db="EMBL/GenBank/DDBJ databases">
        <authorList>
            <person name="Castelo-Branco R."/>
            <person name="Eusebio N."/>
            <person name="Adriana R."/>
            <person name="Vieira A."/>
            <person name="Brugerolle De Fraissinette N."/>
            <person name="Rezende De Castro R."/>
            <person name="Schneider M.P."/>
            <person name="Vasconcelos V."/>
            <person name="Leao P.N."/>
        </authorList>
    </citation>
    <scope>NUCLEOTIDE SEQUENCE</scope>
    <source>
        <strain evidence="2">LEGE 07310</strain>
    </source>
</reference>
<keyword evidence="1" id="KW-1133">Transmembrane helix</keyword>
<proteinExistence type="predicted"/>
<dbReference type="PANTHER" id="PTHR20992">
    <property type="entry name" value="AT15442P-RELATED"/>
    <property type="match status" value="1"/>
</dbReference>
<dbReference type="NCBIfam" id="TIGR00341">
    <property type="entry name" value="TIGR00341 family protein"/>
    <property type="match status" value="1"/>
</dbReference>
<dbReference type="PANTHER" id="PTHR20992:SF9">
    <property type="entry name" value="AT15442P-RELATED"/>
    <property type="match status" value="1"/>
</dbReference>
<organism evidence="2 3">
    <name type="scientific">Vasconcelosia minhoensis LEGE 07310</name>
    <dbReference type="NCBI Taxonomy" id="915328"/>
    <lineage>
        <taxon>Bacteria</taxon>
        <taxon>Bacillati</taxon>
        <taxon>Cyanobacteriota</taxon>
        <taxon>Cyanophyceae</taxon>
        <taxon>Nodosilineales</taxon>
        <taxon>Cymatolegaceae</taxon>
        <taxon>Vasconcelosia</taxon>
        <taxon>Vasconcelosia minhoensis</taxon>
    </lineage>
</organism>
<dbReference type="EMBL" id="JADEXG010000004">
    <property type="protein sequence ID" value="MBE9076266.1"/>
    <property type="molecule type" value="Genomic_DNA"/>
</dbReference>
<protein>
    <submittedName>
        <fullName evidence="2">TIGR00341 family protein</fullName>
    </submittedName>
</protein>
<feature type="transmembrane region" description="Helical" evidence="1">
    <location>
        <begin position="153"/>
        <end position="170"/>
    </location>
</feature>
<evidence type="ECO:0000313" key="3">
    <source>
        <dbReference type="Proteomes" id="UP000636505"/>
    </source>
</evidence>
<dbReference type="Pfam" id="PF04087">
    <property type="entry name" value="DUF389"/>
    <property type="match status" value="1"/>
</dbReference>
<name>A0A8J7DKD7_9CYAN</name>
<feature type="transmembrane region" description="Helical" evidence="1">
    <location>
        <begin position="244"/>
        <end position="263"/>
    </location>
</feature>
<comment type="caution">
    <text evidence="2">The sequence shown here is derived from an EMBL/GenBank/DDBJ whole genome shotgun (WGS) entry which is preliminary data.</text>
</comment>
<evidence type="ECO:0000256" key="1">
    <source>
        <dbReference type="SAM" id="Phobius"/>
    </source>
</evidence>
<dbReference type="AlphaFoldDB" id="A0A8J7DKD7"/>
<feature type="transmembrane region" description="Helical" evidence="1">
    <location>
        <begin position="59"/>
        <end position="78"/>
    </location>
</feature>
<sequence length="354" mass="38391">MALLRFYLPQRYHRPVIRTLRRFRTTWAKNSGDWKWLEGRPVSLANLNRSLWRGSNPSLNYYTLLFLSGVISALGLLAGSAATIIGAMIVAPLMGPITGIAFAVSMNNRRLLKRSGMSLLTGAVLTVLTAYLICETLGLTTLNPEITARTRPTLIDLAIALAAGSAGAFAKTRRDVADALPGVAIAVALVPPLSVVGIGIAMSSRSVTVGSTLLFLTNLAGIILSGGLVFVWQQYGSLNRARRGLIASSLLLTILGIPLGLSLRKLVVEEQSRTQISHLVRDYMLTFQGTDIQSLSVESDPDRLIVDLAIAAPRDTFSESQIRQARQFLAAELDRPVELNVRVFPVREFSVPAE</sequence>
<keyword evidence="1" id="KW-0472">Membrane</keyword>
<dbReference type="InterPro" id="IPR005240">
    <property type="entry name" value="DUF389"/>
</dbReference>
<feature type="transmembrane region" description="Helical" evidence="1">
    <location>
        <begin position="213"/>
        <end position="232"/>
    </location>
</feature>
<keyword evidence="1" id="KW-0812">Transmembrane</keyword>
<feature type="transmembrane region" description="Helical" evidence="1">
    <location>
        <begin position="182"/>
        <end position="201"/>
    </location>
</feature>
<evidence type="ECO:0000313" key="2">
    <source>
        <dbReference type="EMBL" id="MBE9076266.1"/>
    </source>
</evidence>
<feature type="transmembrane region" description="Helical" evidence="1">
    <location>
        <begin position="84"/>
        <end position="104"/>
    </location>
</feature>
<gene>
    <name evidence="2" type="ORF">IQ241_02965</name>
</gene>